<gene>
    <name evidence="2" type="ORF">B0T10DRAFT_458548</name>
</gene>
<dbReference type="EMBL" id="JAGPYM010000008">
    <property type="protein sequence ID" value="KAH6891147.1"/>
    <property type="molecule type" value="Genomic_DNA"/>
</dbReference>
<sequence>MAQPQHQFPGSGSPPPPPPNAPGAAPYAANTANTMPLPLVPGYPHPSEIPVDHPRTDHDPAGHPIIPFITHIAPTMFVPLTEDPSAPFTPSPSRTAELREILARLDAHTAAVRTNLFNLLARDAARIRQDARRQDAYLVANGTHPGDTQPGIARGDMAPMLNAEGFPSPKQDYNLDPIPPAILDQGIMLHNPREWAANNIMRLVARGGTRWETTTNLQLNYLKKEMDREAEMEREQAMRDAE</sequence>
<dbReference type="OrthoDB" id="4900256at2759"/>
<name>A0A9P9AQW7_9HYPO</name>
<feature type="compositionally biased region" description="Pro residues" evidence="1">
    <location>
        <begin position="12"/>
        <end position="21"/>
    </location>
</feature>
<feature type="compositionally biased region" description="Low complexity" evidence="1">
    <location>
        <begin position="22"/>
        <end position="34"/>
    </location>
</feature>
<comment type="caution">
    <text evidence="2">The sequence shown here is derived from an EMBL/GenBank/DDBJ whole genome shotgun (WGS) entry which is preliminary data.</text>
</comment>
<reference evidence="2 3" key="1">
    <citation type="journal article" date="2021" name="Nat. Commun.">
        <title>Genetic determinants of endophytism in the Arabidopsis root mycobiome.</title>
        <authorList>
            <person name="Mesny F."/>
            <person name="Miyauchi S."/>
            <person name="Thiergart T."/>
            <person name="Pickel B."/>
            <person name="Atanasova L."/>
            <person name="Karlsson M."/>
            <person name="Huettel B."/>
            <person name="Barry K.W."/>
            <person name="Haridas S."/>
            <person name="Chen C."/>
            <person name="Bauer D."/>
            <person name="Andreopoulos W."/>
            <person name="Pangilinan J."/>
            <person name="LaButti K."/>
            <person name="Riley R."/>
            <person name="Lipzen A."/>
            <person name="Clum A."/>
            <person name="Drula E."/>
            <person name="Henrissat B."/>
            <person name="Kohler A."/>
            <person name="Grigoriev I.V."/>
            <person name="Martin F.M."/>
            <person name="Hacquard S."/>
        </authorList>
    </citation>
    <scope>NUCLEOTIDE SEQUENCE [LARGE SCALE GENOMIC DNA]</scope>
    <source>
        <strain evidence="2 3">MPI-CAGE-CH-0241</strain>
    </source>
</reference>
<evidence type="ECO:0000256" key="1">
    <source>
        <dbReference type="SAM" id="MobiDB-lite"/>
    </source>
</evidence>
<proteinExistence type="predicted"/>
<feature type="region of interest" description="Disordered" evidence="1">
    <location>
        <begin position="1"/>
        <end position="47"/>
    </location>
</feature>
<evidence type="ECO:0000313" key="3">
    <source>
        <dbReference type="Proteomes" id="UP000777438"/>
    </source>
</evidence>
<evidence type="ECO:0000313" key="2">
    <source>
        <dbReference type="EMBL" id="KAH6891147.1"/>
    </source>
</evidence>
<dbReference type="AlphaFoldDB" id="A0A9P9AQW7"/>
<keyword evidence="3" id="KW-1185">Reference proteome</keyword>
<organism evidence="2 3">
    <name type="scientific">Thelonectria olida</name>
    <dbReference type="NCBI Taxonomy" id="1576542"/>
    <lineage>
        <taxon>Eukaryota</taxon>
        <taxon>Fungi</taxon>
        <taxon>Dikarya</taxon>
        <taxon>Ascomycota</taxon>
        <taxon>Pezizomycotina</taxon>
        <taxon>Sordariomycetes</taxon>
        <taxon>Hypocreomycetidae</taxon>
        <taxon>Hypocreales</taxon>
        <taxon>Nectriaceae</taxon>
        <taxon>Thelonectria</taxon>
    </lineage>
</organism>
<dbReference type="Proteomes" id="UP000777438">
    <property type="component" value="Unassembled WGS sequence"/>
</dbReference>
<accession>A0A9P9AQW7</accession>
<protein>
    <submittedName>
        <fullName evidence="2">Uncharacterized protein</fullName>
    </submittedName>
</protein>